<evidence type="ECO:0000256" key="1">
    <source>
        <dbReference type="ARBA" id="ARBA00004609"/>
    </source>
</evidence>
<keyword evidence="12" id="KW-1185">Reference proteome</keyword>
<dbReference type="Proteomes" id="UP001293254">
    <property type="component" value="Unassembled WGS sequence"/>
</dbReference>
<sequence length="171" mass="17645">MGSRSFAVTLISLLSSLIVSASVAAQGGGGGPRELWCVAKNNAEDAALQSALDWACGAGGADCGPIQTGGPCYDASDLQRTASFAFNDYFLKHGLSEDSCDFSNTAALTSLNPSHNNCKFRSSLTAGTGNFSGPAAAGSDNADLTSSNSITRRWGWGSIAVHLIFAIRILF</sequence>
<dbReference type="FunFam" id="1.20.58.1040:FF:000001">
    <property type="entry name" value="Glucan endo-1,3-beta-glucosidase 4"/>
    <property type="match status" value="1"/>
</dbReference>
<comment type="subcellular location">
    <subcellularLocation>
        <location evidence="1">Cell membrane</location>
        <topology evidence="1">Lipid-anchor</topology>
        <topology evidence="1">GPI-anchor</topology>
    </subcellularLocation>
</comment>
<accession>A0AAE1Y0B5</accession>
<evidence type="ECO:0000313" key="11">
    <source>
        <dbReference type="EMBL" id="KAK4420912.1"/>
    </source>
</evidence>
<keyword evidence="3" id="KW-0336">GPI-anchor</keyword>
<feature type="domain" description="X8" evidence="10">
    <location>
        <begin position="35"/>
        <end position="120"/>
    </location>
</feature>
<keyword evidence="8" id="KW-0449">Lipoprotein</keyword>
<reference evidence="11" key="1">
    <citation type="submission" date="2020-06" db="EMBL/GenBank/DDBJ databases">
        <authorList>
            <person name="Li T."/>
            <person name="Hu X."/>
            <person name="Zhang T."/>
            <person name="Song X."/>
            <person name="Zhang H."/>
            <person name="Dai N."/>
            <person name="Sheng W."/>
            <person name="Hou X."/>
            <person name="Wei L."/>
        </authorList>
    </citation>
    <scope>NUCLEOTIDE SEQUENCE</scope>
    <source>
        <strain evidence="11">3651</strain>
        <tissue evidence="11">Leaf</tissue>
    </source>
</reference>
<dbReference type="SMART" id="SM00768">
    <property type="entry name" value="X8"/>
    <property type="match status" value="1"/>
</dbReference>
<dbReference type="GO" id="GO:0009506">
    <property type="term" value="C:plasmodesma"/>
    <property type="evidence" value="ECO:0007669"/>
    <property type="project" value="UniProtKB-ARBA"/>
</dbReference>
<evidence type="ECO:0000256" key="5">
    <source>
        <dbReference type="ARBA" id="ARBA00023136"/>
    </source>
</evidence>
<feature type="chain" id="PRO_5042070578" evidence="9">
    <location>
        <begin position="26"/>
        <end position="171"/>
    </location>
</feature>
<evidence type="ECO:0000256" key="7">
    <source>
        <dbReference type="ARBA" id="ARBA00023180"/>
    </source>
</evidence>
<dbReference type="InterPro" id="IPR012946">
    <property type="entry name" value="X8"/>
</dbReference>
<dbReference type="EMBL" id="JACGWO010000008">
    <property type="protein sequence ID" value="KAK4420912.1"/>
    <property type="molecule type" value="Genomic_DNA"/>
</dbReference>
<dbReference type="Gene3D" id="1.20.58.1040">
    <property type="match status" value="1"/>
</dbReference>
<comment type="caution">
    <text evidence="11">The sequence shown here is derived from an EMBL/GenBank/DDBJ whole genome shotgun (WGS) entry which is preliminary data.</text>
</comment>
<dbReference type="Pfam" id="PF07983">
    <property type="entry name" value="X8"/>
    <property type="match status" value="1"/>
</dbReference>
<keyword evidence="4 9" id="KW-0732">Signal</keyword>
<gene>
    <name evidence="11" type="ORF">Salat_2041700</name>
</gene>
<dbReference type="GO" id="GO:0098552">
    <property type="term" value="C:side of membrane"/>
    <property type="evidence" value="ECO:0007669"/>
    <property type="project" value="UniProtKB-KW"/>
</dbReference>
<evidence type="ECO:0000256" key="2">
    <source>
        <dbReference type="ARBA" id="ARBA00022475"/>
    </source>
</evidence>
<dbReference type="GO" id="GO:0005886">
    <property type="term" value="C:plasma membrane"/>
    <property type="evidence" value="ECO:0007669"/>
    <property type="project" value="UniProtKB-SubCell"/>
</dbReference>
<reference evidence="11" key="2">
    <citation type="journal article" date="2024" name="Plant">
        <title>Genomic evolution and insights into agronomic trait innovations of Sesamum species.</title>
        <authorList>
            <person name="Miao H."/>
            <person name="Wang L."/>
            <person name="Qu L."/>
            <person name="Liu H."/>
            <person name="Sun Y."/>
            <person name="Le M."/>
            <person name="Wang Q."/>
            <person name="Wei S."/>
            <person name="Zheng Y."/>
            <person name="Lin W."/>
            <person name="Duan Y."/>
            <person name="Cao H."/>
            <person name="Xiong S."/>
            <person name="Wang X."/>
            <person name="Wei L."/>
            <person name="Li C."/>
            <person name="Ma Q."/>
            <person name="Ju M."/>
            <person name="Zhao R."/>
            <person name="Li G."/>
            <person name="Mu C."/>
            <person name="Tian Q."/>
            <person name="Mei H."/>
            <person name="Zhang T."/>
            <person name="Gao T."/>
            <person name="Zhang H."/>
        </authorList>
    </citation>
    <scope>NUCLEOTIDE SEQUENCE</scope>
    <source>
        <strain evidence="11">3651</strain>
    </source>
</reference>
<evidence type="ECO:0000256" key="9">
    <source>
        <dbReference type="SAM" id="SignalP"/>
    </source>
</evidence>
<dbReference type="PANTHER" id="PTHR31044">
    <property type="entry name" value="BETA-1,3 GLUCANASE"/>
    <property type="match status" value="1"/>
</dbReference>
<dbReference type="InterPro" id="IPR044788">
    <property type="entry name" value="X8_dom_prot"/>
</dbReference>
<evidence type="ECO:0000259" key="10">
    <source>
        <dbReference type="SMART" id="SM00768"/>
    </source>
</evidence>
<evidence type="ECO:0000256" key="8">
    <source>
        <dbReference type="ARBA" id="ARBA00023288"/>
    </source>
</evidence>
<proteinExistence type="predicted"/>
<evidence type="ECO:0000256" key="3">
    <source>
        <dbReference type="ARBA" id="ARBA00022622"/>
    </source>
</evidence>
<dbReference type="PANTHER" id="PTHR31044:SF33">
    <property type="entry name" value="PLASMODESMATA CALLOSE-BINDING PROTEIN 5"/>
    <property type="match status" value="1"/>
</dbReference>
<dbReference type="AlphaFoldDB" id="A0AAE1Y0B5"/>
<evidence type="ECO:0000256" key="4">
    <source>
        <dbReference type="ARBA" id="ARBA00022729"/>
    </source>
</evidence>
<organism evidence="11 12">
    <name type="scientific">Sesamum alatum</name>
    <dbReference type="NCBI Taxonomy" id="300844"/>
    <lineage>
        <taxon>Eukaryota</taxon>
        <taxon>Viridiplantae</taxon>
        <taxon>Streptophyta</taxon>
        <taxon>Embryophyta</taxon>
        <taxon>Tracheophyta</taxon>
        <taxon>Spermatophyta</taxon>
        <taxon>Magnoliopsida</taxon>
        <taxon>eudicotyledons</taxon>
        <taxon>Gunneridae</taxon>
        <taxon>Pentapetalae</taxon>
        <taxon>asterids</taxon>
        <taxon>lamiids</taxon>
        <taxon>Lamiales</taxon>
        <taxon>Pedaliaceae</taxon>
        <taxon>Sesamum</taxon>
    </lineage>
</organism>
<evidence type="ECO:0000256" key="6">
    <source>
        <dbReference type="ARBA" id="ARBA00023157"/>
    </source>
</evidence>
<keyword evidence="2" id="KW-1003">Cell membrane</keyword>
<protein>
    <submittedName>
        <fullName evidence="11">Plasmodesmata callose-binding protein 5</fullName>
    </submittedName>
</protein>
<name>A0AAE1Y0B5_9LAMI</name>
<feature type="signal peptide" evidence="9">
    <location>
        <begin position="1"/>
        <end position="25"/>
    </location>
</feature>
<keyword evidence="7" id="KW-0325">Glycoprotein</keyword>
<keyword evidence="5" id="KW-0472">Membrane</keyword>
<keyword evidence="6" id="KW-1015">Disulfide bond</keyword>
<evidence type="ECO:0000313" key="12">
    <source>
        <dbReference type="Proteomes" id="UP001293254"/>
    </source>
</evidence>